<dbReference type="InterPro" id="IPR043133">
    <property type="entry name" value="GTP-CH-I_C/QueF"/>
</dbReference>
<comment type="caution">
    <text evidence="8">The sequence shown here is derived from an EMBL/GenBank/DDBJ whole genome shotgun (WGS) entry which is preliminary data.</text>
</comment>
<sequence>MDRLGPAMTPVPQDTITITGITAVGFHGVFDSERRDGQPFVVDVVLHLDLREAGATDDLTTTAHYGDVAEQVSAAITGEPLNLIEALAERIASRLLASFPAETVQVTVHKPRAPIPVPFGDVAVSLVRTRIGQAPS</sequence>
<comment type="function">
    <text evidence="6">Catalyzes the conversion of 7,8-dihydroneopterin to 6-hydroxymethyl-7,8-dihydropterin.</text>
</comment>
<evidence type="ECO:0000256" key="1">
    <source>
        <dbReference type="ARBA" id="ARBA00001353"/>
    </source>
</evidence>
<keyword evidence="5 6" id="KW-0456">Lyase</keyword>
<dbReference type="EC" id="4.1.2.25" evidence="6"/>
<dbReference type="RefSeq" id="WP_343877631.1">
    <property type="nucleotide sequence ID" value="NZ_BAAAIJ010000007.1"/>
</dbReference>
<keyword evidence="9" id="KW-1185">Reference proteome</keyword>
<comment type="similarity">
    <text evidence="3 6">Belongs to the DHNA family.</text>
</comment>
<dbReference type="GO" id="GO:0004150">
    <property type="term" value="F:dihydroneopterin aldolase activity"/>
    <property type="evidence" value="ECO:0007669"/>
    <property type="project" value="UniProtKB-EC"/>
</dbReference>
<dbReference type="Gene3D" id="3.30.1130.10">
    <property type="match status" value="1"/>
</dbReference>
<reference evidence="9" key="1">
    <citation type="journal article" date="2019" name="Int. J. Syst. Evol. Microbiol.">
        <title>The Global Catalogue of Microorganisms (GCM) 10K type strain sequencing project: providing services to taxonomists for standard genome sequencing and annotation.</title>
        <authorList>
            <consortium name="The Broad Institute Genomics Platform"/>
            <consortium name="The Broad Institute Genome Sequencing Center for Infectious Disease"/>
            <person name="Wu L."/>
            <person name="Ma J."/>
        </authorList>
    </citation>
    <scope>NUCLEOTIDE SEQUENCE [LARGE SCALE GENOMIC DNA]</scope>
    <source>
        <strain evidence="9">JCM 11496</strain>
    </source>
</reference>
<feature type="domain" description="Dihydroneopterin aldolase/epimerase" evidence="7">
    <location>
        <begin position="16"/>
        <end position="128"/>
    </location>
</feature>
<evidence type="ECO:0000313" key="9">
    <source>
        <dbReference type="Proteomes" id="UP001597307"/>
    </source>
</evidence>
<comment type="pathway">
    <text evidence="2 6">Cofactor biosynthesis; tetrahydrofolate biosynthesis; 2-amino-4-hydroxy-6-hydroxymethyl-7,8-dihydropteridine diphosphate from 7,8-dihydroneopterin triphosphate: step 3/4.</text>
</comment>
<accession>A0ABW4Q253</accession>
<dbReference type="CDD" id="cd00534">
    <property type="entry name" value="DHNA_DHNTPE"/>
    <property type="match status" value="1"/>
</dbReference>
<evidence type="ECO:0000256" key="5">
    <source>
        <dbReference type="ARBA" id="ARBA00023239"/>
    </source>
</evidence>
<dbReference type="SUPFAM" id="SSF55620">
    <property type="entry name" value="Tetrahydrobiopterin biosynthesis enzymes-like"/>
    <property type="match status" value="1"/>
</dbReference>
<dbReference type="InterPro" id="IPR006157">
    <property type="entry name" value="FolB_dom"/>
</dbReference>
<evidence type="ECO:0000259" key="7">
    <source>
        <dbReference type="SMART" id="SM00905"/>
    </source>
</evidence>
<dbReference type="Pfam" id="PF02152">
    <property type="entry name" value="FolB"/>
    <property type="match status" value="1"/>
</dbReference>
<proteinExistence type="inferred from homology"/>
<dbReference type="NCBIfam" id="TIGR00526">
    <property type="entry name" value="folB_dom"/>
    <property type="match status" value="1"/>
</dbReference>
<organism evidence="8 9">
    <name type="scientific">Arthrobacter flavus</name>
    <dbReference type="NCBI Taxonomy" id="95172"/>
    <lineage>
        <taxon>Bacteria</taxon>
        <taxon>Bacillati</taxon>
        <taxon>Actinomycetota</taxon>
        <taxon>Actinomycetes</taxon>
        <taxon>Micrococcales</taxon>
        <taxon>Micrococcaceae</taxon>
        <taxon>Arthrobacter</taxon>
    </lineage>
</organism>
<keyword evidence="4 6" id="KW-0289">Folate biosynthesis</keyword>
<evidence type="ECO:0000256" key="3">
    <source>
        <dbReference type="ARBA" id="ARBA00005708"/>
    </source>
</evidence>
<dbReference type="Proteomes" id="UP001597307">
    <property type="component" value="Unassembled WGS sequence"/>
</dbReference>
<evidence type="ECO:0000313" key="8">
    <source>
        <dbReference type="EMBL" id="MFD1845421.1"/>
    </source>
</evidence>
<evidence type="ECO:0000256" key="4">
    <source>
        <dbReference type="ARBA" id="ARBA00022909"/>
    </source>
</evidence>
<comment type="catalytic activity">
    <reaction evidence="1 6">
        <text>7,8-dihydroneopterin = 6-hydroxymethyl-7,8-dihydropterin + glycolaldehyde</text>
        <dbReference type="Rhea" id="RHEA:10540"/>
        <dbReference type="ChEBI" id="CHEBI:17001"/>
        <dbReference type="ChEBI" id="CHEBI:17071"/>
        <dbReference type="ChEBI" id="CHEBI:44841"/>
        <dbReference type="EC" id="4.1.2.25"/>
    </reaction>
</comment>
<gene>
    <name evidence="8" type="primary">folB</name>
    <name evidence="8" type="ORF">ACFSFX_02280</name>
</gene>
<protein>
    <recommendedName>
        <fullName evidence="6">7,8-dihydroneopterin aldolase</fullName>
        <ecNumber evidence="6">4.1.2.25</ecNumber>
    </recommendedName>
</protein>
<dbReference type="PANTHER" id="PTHR42844:SF1">
    <property type="entry name" value="DIHYDRONEOPTERIN ALDOLASE 1-RELATED"/>
    <property type="match status" value="1"/>
</dbReference>
<name>A0ABW4Q253_9MICC</name>
<dbReference type="NCBIfam" id="TIGR00525">
    <property type="entry name" value="folB"/>
    <property type="match status" value="1"/>
</dbReference>
<dbReference type="PANTHER" id="PTHR42844">
    <property type="entry name" value="DIHYDRONEOPTERIN ALDOLASE 1-RELATED"/>
    <property type="match status" value="1"/>
</dbReference>
<dbReference type="SMART" id="SM00905">
    <property type="entry name" value="FolB"/>
    <property type="match status" value="1"/>
</dbReference>
<evidence type="ECO:0000256" key="6">
    <source>
        <dbReference type="RuleBase" id="RU362079"/>
    </source>
</evidence>
<dbReference type="EMBL" id="JBHUGA010000006">
    <property type="protein sequence ID" value="MFD1845421.1"/>
    <property type="molecule type" value="Genomic_DNA"/>
</dbReference>
<evidence type="ECO:0000256" key="2">
    <source>
        <dbReference type="ARBA" id="ARBA00005013"/>
    </source>
</evidence>
<dbReference type="InterPro" id="IPR006156">
    <property type="entry name" value="Dihydroneopterin_aldolase"/>
</dbReference>